<dbReference type="InterPro" id="IPR036058">
    <property type="entry name" value="Kazal_dom_sf"/>
</dbReference>
<evidence type="ECO:0000259" key="1">
    <source>
        <dbReference type="PROSITE" id="PS51465"/>
    </source>
</evidence>
<dbReference type="Pfam" id="PF00050">
    <property type="entry name" value="Kazal_1"/>
    <property type="match status" value="1"/>
</dbReference>
<reference evidence="2" key="1">
    <citation type="submission" date="2023-07" db="EMBL/GenBank/DDBJ databases">
        <title>Chromosome-level genome assembly of Artemia franciscana.</title>
        <authorList>
            <person name="Jo E."/>
        </authorList>
    </citation>
    <scope>NUCLEOTIDE SEQUENCE</scope>
    <source>
        <tissue evidence="2">Whole body</tissue>
    </source>
</reference>
<dbReference type="SUPFAM" id="SSF100895">
    <property type="entry name" value="Kazal-type serine protease inhibitors"/>
    <property type="match status" value="1"/>
</dbReference>
<dbReference type="AlphaFoldDB" id="A0AA88IKD1"/>
<proteinExistence type="predicted"/>
<evidence type="ECO:0000313" key="3">
    <source>
        <dbReference type="Proteomes" id="UP001187531"/>
    </source>
</evidence>
<dbReference type="PROSITE" id="PS51465">
    <property type="entry name" value="KAZAL_2"/>
    <property type="match status" value="1"/>
</dbReference>
<dbReference type="Gene3D" id="3.30.60.30">
    <property type="match status" value="1"/>
</dbReference>
<evidence type="ECO:0000313" key="2">
    <source>
        <dbReference type="EMBL" id="KAK2725356.1"/>
    </source>
</evidence>
<keyword evidence="3" id="KW-1185">Reference proteome</keyword>
<dbReference type="CDD" id="cd00104">
    <property type="entry name" value="KAZAL_FS"/>
    <property type="match status" value="1"/>
</dbReference>
<dbReference type="EMBL" id="JAVRJZ010000002">
    <property type="protein sequence ID" value="KAK2725356.1"/>
    <property type="molecule type" value="Genomic_DNA"/>
</dbReference>
<comment type="caution">
    <text evidence="2">The sequence shown here is derived from an EMBL/GenBank/DDBJ whole genome shotgun (WGS) entry which is preliminary data.</text>
</comment>
<feature type="domain" description="Kazal-like" evidence="1">
    <location>
        <begin position="18"/>
        <end position="68"/>
    </location>
</feature>
<feature type="non-terminal residue" evidence="2">
    <location>
        <position position="1"/>
    </location>
</feature>
<accession>A0AA88IKD1</accession>
<dbReference type="InterPro" id="IPR002350">
    <property type="entry name" value="Kazal_dom"/>
</dbReference>
<name>A0AA88IKD1_ARTSF</name>
<sequence>MYYPENIEEKISSSFFVAIIPINGKRPCIANRMYKPVCGSDGKTYDNPGVLRCVNIERAEKGAPVCLVRRFFTFFLALPTDVRYGTLRCKKNDFLELRNRSVIRADFKRILL</sequence>
<dbReference type="Proteomes" id="UP001187531">
    <property type="component" value="Unassembled WGS sequence"/>
</dbReference>
<gene>
    <name evidence="2" type="ORF">QYM36_000004</name>
</gene>
<protein>
    <recommendedName>
        <fullName evidence="1">Kazal-like domain-containing protein</fullName>
    </recommendedName>
</protein>
<organism evidence="2 3">
    <name type="scientific">Artemia franciscana</name>
    <name type="common">Brine shrimp</name>
    <name type="synonym">Artemia sanfranciscana</name>
    <dbReference type="NCBI Taxonomy" id="6661"/>
    <lineage>
        <taxon>Eukaryota</taxon>
        <taxon>Metazoa</taxon>
        <taxon>Ecdysozoa</taxon>
        <taxon>Arthropoda</taxon>
        <taxon>Crustacea</taxon>
        <taxon>Branchiopoda</taxon>
        <taxon>Anostraca</taxon>
        <taxon>Artemiidae</taxon>
        <taxon>Artemia</taxon>
    </lineage>
</organism>